<gene>
    <name evidence="3" type="ORF">PIG85_03145</name>
</gene>
<dbReference type="AlphaFoldDB" id="A0AB38XRH0"/>
<keyword evidence="1" id="KW-1133">Transmembrane helix</keyword>
<feature type="transmembrane region" description="Helical" evidence="1">
    <location>
        <begin position="67"/>
        <end position="86"/>
    </location>
</feature>
<evidence type="ECO:0000256" key="1">
    <source>
        <dbReference type="SAM" id="Phobius"/>
    </source>
</evidence>
<accession>A0AB38XRH0</accession>
<dbReference type="InterPro" id="IPR005182">
    <property type="entry name" value="YdbS-like_PH"/>
</dbReference>
<keyword evidence="1" id="KW-0812">Transmembrane</keyword>
<protein>
    <submittedName>
        <fullName evidence="3">PH domain-containing protein</fullName>
    </submittedName>
</protein>
<evidence type="ECO:0000313" key="4">
    <source>
        <dbReference type="Proteomes" id="UP001211044"/>
    </source>
</evidence>
<dbReference type="Proteomes" id="UP001211044">
    <property type="component" value="Chromosome"/>
</dbReference>
<name>A0AB38XRH0_9ACTO</name>
<keyword evidence="1" id="KW-0472">Membrane</keyword>
<feature type="domain" description="YdbS-like PH" evidence="2">
    <location>
        <begin position="91"/>
        <end position="167"/>
    </location>
</feature>
<dbReference type="PANTHER" id="PTHR34473">
    <property type="entry name" value="UPF0699 TRANSMEMBRANE PROTEIN YDBS"/>
    <property type="match status" value="1"/>
</dbReference>
<evidence type="ECO:0000313" key="3">
    <source>
        <dbReference type="EMBL" id="WCE46656.1"/>
    </source>
</evidence>
<dbReference type="RefSeq" id="WP_231288177.1">
    <property type="nucleotide sequence ID" value="NZ_CP116394.1"/>
</dbReference>
<dbReference type="KEGG" id="wne:PIG85_03145"/>
<evidence type="ECO:0000259" key="2">
    <source>
        <dbReference type="Pfam" id="PF03703"/>
    </source>
</evidence>
<dbReference type="PANTHER" id="PTHR34473:SF3">
    <property type="entry name" value="TRANSMEMBRANE PROTEIN-RELATED"/>
    <property type="match status" value="1"/>
</dbReference>
<dbReference type="EMBL" id="CP116394">
    <property type="protein sequence ID" value="WCE46656.1"/>
    <property type="molecule type" value="Genomic_DNA"/>
</dbReference>
<sequence length="179" mass="19383">MTDAPQSRIEQPMRAAGANGDPFTPAGAQFHPVSMKLWKARLAGALMVPVPLLIALIAITILAHQPLLWIGVAALVAFIAWLTWLIPRQVRAIGWAATNDELLIRRGIMFKSMCAVPYGRMQFVDLNEGPLDRWMGIASVKLHTAAATTDANIPGLPKEDAILLRDRLSALGNAEMAGL</sequence>
<organism evidence="3 4">
    <name type="scientific">Winkia neuii subsp. anitrata</name>
    <dbReference type="NCBI Taxonomy" id="29318"/>
    <lineage>
        <taxon>Bacteria</taxon>
        <taxon>Bacillati</taxon>
        <taxon>Actinomycetota</taxon>
        <taxon>Actinomycetes</taxon>
        <taxon>Actinomycetales</taxon>
        <taxon>Actinomycetaceae</taxon>
        <taxon>Winkia</taxon>
    </lineage>
</organism>
<dbReference type="Pfam" id="PF03703">
    <property type="entry name" value="bPH_2"/>
    <property type="match status" value="1"/>
</dbReference>
<reference evidence="3" key="1">
    <citation type="submission" date="2023-01" db="EMBL/GenBank/DDBJ databases">
        <title>Comparative Genomic Analysis of the Clinically-Derived Winkia Strain NY0527 Provides Evidence into the Taxonomic Reassignment of Winkia neuii and Characterizes Their Virulence Traits.</title>
        <authorList>
            <person name="Cai X."/>
            <person name="Peng Y."/>
            <person name="Li M."/>
            <person name="Qiu Y."/>
            <person name="Wang Y."/>
            <person name="Xu L."/>
            <person name="Hou Q."/>
        </authorList>
    </citation>
    <scope>NUCLEOTIDE SEQUENCE</scope>
    <source>
        <strain evidence="3">NY0527</strain>
    </source>
</reference>
<feature type="transmembrane region" description="Helical" evidence="1">
    <location>
        <begin position="42"/>
        <end position="61"/>
    </location>
</feature>
<proteinExistence type="predicted"/>